<protein>
    <submittedName>
        <fullName evidence="2">Uncharacterized protein</fullName>
    </submittedName>
</protein>
<accession>A0ABQ9W0V8</accession>
<reference evidence="2 3" key="1">
    <citation type="submission" date="2023-05" db="EMBL/GenBank/DDBJ databases">
        <title>B98-5 Cell Line De Novo Hybrid Assembly: An Optical Mapping Approach.</title>
        <authorList>
            <person name="Kananen K."/>
            <person name="Auerbach J.A."/>
            <person name="Kautto E."/>
            <person name="Blachly J.S."/>
        </authorList>
    </citation>
    <scope>NUCLEOTIDE SEQUENCE [LARGE SCALE GENOMIC DNA]</scope>
    <source>
        <strain evidence="2">B95-8</strain>
        <tissue evidence="2">Cell line</tissue>
    </source>
</reference>
<gene>
    <name evidence="2" type="ORF">P7K49_008724</name>
</gene>
<proteinExistence type="predicted"/>
<evidence type="ECO:0000256" key="1">
    <source>
        <dbReference type="SAM" id="MobiDB-lite"/>
    </source>
</evidence>
<comment type="caution">
    <text evidence="2">The sequence shown here is derived from an EMBL/GenBank/DDBJ whole genome shotgun (WGS) entry which is preliminary data.</text>
</comment>
<dbReference type="Proteomes" id="UP001266305">
    <property type="component" value="Unassembled WGS sequence"/>
</dbReference>
<keyword evidence="3" id="KW-1185">Reference proteome</keyword>
<organism evidence="2 3">
    <name type="scientific">Saguinus oedipus</name>
    <name type="common">Cotton-top tamarin</name>
    <name type="synonym">Oedipomidas oedipus</name>
    <dbReference type="NCBI Taxonomy" id="9490"/>
    <lineage>
        <taxon>Eukaryota</taxon>
        <taxon>Metazoa</taxon>
        <taxon>Chordata</taxon>
        <taxon>Craniata</taxon>
        <taxon>Vertebrata</taxon>
        <taxon>Euteleostomi</taxon>
        <taxon>Mammalia</taxon>
        <taxon>Eutheria</taxon>
        <taxon>Euarchontoglires</taxon>
        <taxon>Primates</taxon>
        <taxon>Haplorrhini</taxon>
        <taxon>Platyrrhini</taxon>
        <taxon>Cebidae</taxon>
        <taxon>Callitrichinae</taxon>
        <taxon>Saguinus</taxon>
    </lineage>
</organism>
<evidence type="ECO:0000313" key="2">
    <source>
        <dbReference type="EMBL" id="KAK2114458.1"/>
    </source>
</evidence>
<sequence>MQTDGARTPPASPVGLPTLTGRRGRTACPAGSALSGRRSVPHTAVRTASSAPIPAPGRRLFSSPPGLLQRQPPSTRAPPRCAPPTRPGFGRQLGGDARAGPAGTRTLPSDPRSDVAGILPSDSRGARSFVEEMGQPSLNPR</sequence>
<name>A0ABQ9W0V8_SAGOE</name>
<evidence type="ECO:0000313" key="3">
    <source>
        <dbReference type="Proteomes" id="UP001266305"/>
    </source>
</evidence>
<feature type="region of interest" description="Disordered" evidence="1">
    <location>
        <begin position="1"/>
        <end position="141"/>
    </location>
</feature>
<dbReference type="EMBL" id="JASSZA010000004">
    <property type="protein sequence ID" value="KAK2114458.1"/>
    <property type="molecule type" value="Genomic_DNA"/>
</dbReference>